<dbReference type="AlphaFoldDB" id="A0A382Y7G5"/>
<dbReference type="EMBL" id="UINC01173521">
    <property type="protein sequence ID" value="SVD79164.1"/>
    <property type="molecule type" value="Genomic_DNA"/>
</dbReference>
<feature type="non-terminal residue" evidence="1">
    <location>
        <position position="1"/>
    </location>
</feature>
<evidence type="ECO:0000313" key="1">
    <source>
        <dbReference type="EMBL" id="SVD79164.1"/>
    </source>
</evidence>
<organism evidence="1">
    <name type="scientific">marine metagenome</name>
    <dbReference type="NCBI Taxonomy" id="408172"/>
    <lineage>
        <taxon>unclassified sequences</taxon>
        <taxon>metagenomes</taxon>
        <taxon>ecological metagenomes</taxon>
    </lineage>
</organism>
<dbReference type="Pfam" id="PF14117">
    <property type="entry name" value="DUF4287"/>
    <property type="match status" value="1"/>
</dbReference>
<accession>A0A382Y7G5</accession>
<evidence type="ECO:0008006" key="2">
    <source>
        <dbReference type="Google" id="ProtNLM"/>
    </source>
</evidence>
<sequence>VELVVDFDMDSLSMEKAMIRNMVGKTGKNLEDWIKLVKISNISKHGEIVQYLKADYSLTHGYANLIARKSLNSI</sequence>
<reference evidence="1" key="1">
    <citation type="submission" date="2018-05" db="EMBL/GenBank/DDBJ databases">
        <authorList>
            <person name="Lanie J.A."/>
            <person name="Ng W.-L."/>
            <person name="Kazmierczak K.M."/>
            <person name="Andrzejewski T.M."/>
            <person name="Davidsen T.M."/>
            <person name="Wayne K.J."/>
            <person name="Tettelin H."/>
            <person name="Glass J.I."/>
            <person name="Rusch D."/>
            <person name="Podicherti R."/>
            <person name="Tsui H.-C.T."/>
            <person name="Winkler M.E."/>
        </authorList>
    </citation>
    <scope>NUCLEOTIDE SEQUENCE</scope>
</reference>
<proteinExistence type="predicted"/>
<dbReference type="InterPro" id="IPR025629">
    <property type="entry name" value="DUF4287"/>
</dbReference>
<protein>
    <recommendedName>
        <fullName evidence="2">DUF4287 domain-containing protein</fullName>
    </recommendedName>
</protein>
<name>A0A382Y7G5_9ZZZZ</name>
<gene>
    <name evidence="1" type="ORF">METZ01_LOCUS432018</name>
</gene>